<dbReference type="KEGG" id="dci:103511227"/>
<dbReference type="PANTHER" id="PTHR12756">
    <property type="entry name" value="CYTOSOLIC CARBOXYPEPTIDASE"/>
    <property type="match status" value="1"/>
</dbReference>
<dbReference type="GO" id="GO:0004181">
    <property type="term" value="F:metallocarboxypeptidase activity"/>
    <property type="evidence" value="ECO:0007669"/>
    <property type="project" value="InterPro"/>
</dbReference>
<evidence type="ECO:0000256" key="1">
    <source>
        <dbReference type="ARBA" id="ARBA00001947"/>
    </source>
</evidence>
<dbReference type="RefSeq" id="XP_026680834.1">
    <property type="nucleotide sequence ID" value="XM_026825033.1"/>
</dbReference>
<comment type="similarity">
    <text evidence="2">Belongs to the peptidase M14 family.</text>
</comment>
<dbReference type="AlphaFoldDB" id="A0A3Q0IX78"/>
<dbReference type="STRING" id="121845.A0A3Q0IX78"/>
<keyword evidence="4" id="KW-1185">Reference proteome</keyword>
<dbReference type="GeneID" id="103511227"/>
<dbReference type="PaxDb" id="121845-A0A3Q0IX78"/>
<dbReference type="InterPro" id="IPR050821">
    <property type="entry name" value="Cytosolic_carboxypeptidase"/>
</dbReference>
<dbReference type="SUPFAM" id="SSF53187">
    <property type="entry name" value="Zn-dependent exopeptidases"/>
    <property type="match status" value="2"/>
</dbReference>
<dbReference type="Pfam" id="PF00246">
    <property type="entry name" value="Peptidase_M14"/>
    <property type="match status" value="1"/>
</dbReference>
<accession>A0A3Q0IX78</accession>
<dbReference type="PANTHER" id="PTHR12756:SF9">
    <property type="entry name" value="CYTOSOLIC CARBOXYPEPTIDASE 6"/>
    <property type="match status" value="1"/>
</dbReference>
<evidence type="ECO:0000259" key="3">
    <source>
        <dbReference type="Pfam" id="PF00246"/>
    </source>
</evidence>
<protein>
    <submittedName>
        <fullName evidence="5">Cytosolic carboxypeptidase 6-like</fullName>
    </submittedName>
</protein>
<dbReference type="GO" id="GO:0008270">
    <property type="term" value="F:zinc ion binding"/>
    <property type="evidence" value="ECO:0007669"/>
    <property type="project" value="InterPro"/>
</dbReference>
<dbReference type="GO" id="GO:0006508">
    <property type="term" value="P:proteolysis"/>
    <property type="evidence" value="ECO:0007669"/>
    <property type="project" value="InterPro"/>
</dbReference>
<dbReference type="InterPro" id="IPR000834">
    <property type="entry name" value="Peptidase_M14"/>
</dbReference>
<evidence type="ECO:0000313" key="4">
    <source>
        <dbReference type="Proteomes" id="UP000079169"/>
    </source>
</evidence>
<proteinExistence type="inferred from homology"/>
<evidence type="ECO:0000313" key="5">
    <source>
        <dbReference type="RefSeq" id="XP_026680834.1"/>
    </source>
</evidence>
<feature type="domain" description="Peptidase M14" evidence="3">
    <location>
        <begin position="163"/>
        <end position="243"/>
    </location>
</feature>
<dbReference type="Gene3D" id="3.40.630.10">
    <property type="entry name" value="Zn peptidases"/>
    <property type="match status" value="2"/>
</dbReference>
<dbReference type="Proteomes" id="UP000079169">
    <property type="component" value="Unplaced"/>
</dbReference>
<sequence>MDSGIIDLLISNHIIAKTLRSHVVFKIFPMLNPDGVFLGNFSEDSDNESGMGNVTRLVMRPPGHSGKAKRGHLCFDASFETGKFERHTILPKLLANNAEDYEKKNTIFNRVLDKLGTARRVFSDTLKDTVNCYSLIVSFYGYIHPVTKELITYKEESCILYSQKRRIEVVTITDKKRNENHKGKLRVVVILSRVHPGESPTSFICQGIIDLLISNHIIAKTLRSHVVFKIFPMLNPDGVFLGNFRFERHTILPKLLANNAEDYEKKNTIFNRVLDKLGTARRVFSDTLKDTVNCYSLIVSFYGYIHPVTKELITYKEESYERIGRVLMKTFLEYYTITGVIPSTPDQITKELLKKKKQSQKMKAMRANREFAKVEKTDRSQFCQPLSKTVLGSFDNEKTGVKLNNKPKFVSNKMRKPFRRRKKSKRLEPEQLQQADNLATEDGGASNRKLNIIDINNITLISPVK</sequence>
<name>A0A3Q0IX78_DIACI</name>
<evidence type="ECO:0000256" key="2">
    <source>
        <dbReference type="ARBA" id="ARBA00005988"/>
    </source>
</evidence>
<reference evidence="5" key="1">
    <citation type="submission" date="2025-08" db="UniProtKB">
        <authorList>
            <consortium name="RefSeq"/>
        </authorList>
    </citation>
    <scope>IDENTIFICATION</scope>
</reference>
<comment type="cofactor">
    <cofactor evidence="1">
        <name>Zn(2+)</name>
        <dbReference type="ChEBI" id="CHEBI:29105"/>
    </cofactor>
</comment>
<organism evidence="4 5">
    <name type="scientific">Diaphorina citri</name>
    <name type="common">Asian citrus psyllid</name>
    <dbReference type="NCBI Taxonomy" id="121845"/>
    <lineage>
        <taxon>Eukaryota</taxon>
        <taxon>Metazoa</taxon>
        <taxon>Ecdysozoa</taxon>
        <taxon>Arthropoda</taxon>
        <taxon>Hexapoda</taxon>
        <taxon>Insecta</taxon>
        <taxon>Pterygota</taxon>
        <taxon>Neoptera</taxon>
        <taxon>Paraneoptera</taxon>
        <taxon>Hemiptera</taxon>
        <taxon>Sternorrhyncha</taxon>
        <taxon>Psylloidea</taxon>
        <taxon>Psyllidae</taxon>
        <taxon>Diaphorininae</taxon>
        <taxon>Diaphorina</taxon>
    </lineage>
</organism>
<gene>
    <name evidence="5" type="primary">LOC103511227</name>
</gene>